<comment type="caution">
    <text evidence="7">The sequence shown here is derived from an EMBL/GenBank/DDBJ whole genome shotgun (WGS) entry which is preliminary data.</text>
</comment>
<evidence type="ECO:0000256" key="6">
    <source>
        <dbReference type="ARBA" id="ARBA00023033"/>
    </source>
</evidence>
<keyword evidence="4" id="KW-0521">NADP</keyword>
<reference evidence="7 8" key="1">
    <citation type="submission" date="2020-11" db="EMBL/GenBank/DDBJ databases">
        <title>Pseudonocardia abyssalis sp. nov. and Pseudonocardia oceani sp. nov., description and phylogenomic analysis of two novel actinomycetes isolated from the deep Southern Ocean.</title>
        <authorList>
            <person name="Parra J."/>
        </authorList>
    </citation>
    <scope>NUCLEOTIDE SEQUENCE [LARGE SCALE GENOMIC DNA]</scope>
    <source>
        <strain evidence="7 8">KRD-168</strain>
    </source>
</reference>
<dbReference type="InterPro" id="IPR025700">
    <property type="entry name" value="Lys/Orn_oxygenase"/>
</dbReference>
<evidence type="ECO:0000256" key="4">
    <source>
        <dbReference type="ARBA" id="ARBA00022857"/>
    </source>
</evidence>
<dbReference type="EMBL" id="JADQDK010000001">
    <property type="protein sequence ID" value="MBW0134671.1"/>
    <property type="molecule type" value="Genomic_DNA"/>
</dbReference>
<dbReference type="Pfam" id="PF13434">
    <property type="entry name" value="Lys_Orn_oxgnase"/>
    <property type="match status" value="1"/>
</dbReference>
<evidence type="ECO:0000313" key="8">
    <source>
        <dbReference type="Proteomes" id="UP000694287"/>
    </source>
</evidence>
<organism evidence="7 8">
    <name type="scientific">Pseudonocardia abyssalis</name>
    <dbReference type="NCBI Taxonomy" id="2792008"/>
    <lineage>
        <taxon>Bacteria</taxon>
        <taxon>Bacillati</taxon>
        <taxon>Actinomycetota</taxon>
        <taxon>Actinomycetes</taxon>
        <taxon>Pseudonocardiales</taxon>
        <taxon>Pseudonocardiaceae</taxon>
        <taxon>Pseudonocardia</taxon>
    </lineage>
</organism>
<keyword evidence="6" id="KW-0503">Monooxygenase</keyword>
<dbReference type="PANTHER" id="PTHR42802:SF1">
    <property type="entry name" value="L-ORNITHINE N(5)-MONOOXYGENASE"/>
    <property type="match status" value="1"/>
</dbReference>
<keyword evidence="8" id="KW-1185">Reference proteome</keyword>
<keyword evidence="2" id="KW-0285">Flavoprotein</keyword>
<dbReference type="RefSeq" id="WP_218604570.1">
    <property type="nucleotide sequence ID" value="NZ_JADQDJ010000236.1"/>
</dbReference>
<evidence type="ECO:0000256" key="3">
    <source>
        <dbReference type="ARBA" id="ARBA00022827"/>
    </source>
</evidence>
<dbReference type="Proteomes" id="UP000694287">
    <property type="component" value="Unassembled WGS sequence"/>
</dbReference>
<keyword evidence="5" id="KW-0560">Oxidoreductase</keyword>
<keyword evidence="3" id="KW-0274">FAD</keyword>
<dbReference type="PANTHER" id="PTHR42802">
    <property type="entry name" value="MONOOXYGENASE"/>
    <property type="match status" value="1"/>
</dbReference>
<evidence type="ECO:0000313" key="7">
    <source>
        <dbReference type="EMBL" id="MBW0134671.1"/>
    </source>
</evidence>
<comment type="cofactor">
    <cofactor evidence="1">
        <name>FAD</name>
        <dbReference type="ChEBI" id="CHEBI:57692"/>
    </cofactor>
</comment>
<evidence type="ECO:0000256" key="5">
    <source>
        <dbReference type="ARBA" id="ARBA00023002"/>
    </source>
</evidence>
<name>A0ABS6UQX8_9PSEU</name>
<sequence length="435" mass="47591">MPQVRSADAGRGSVHDLVGIGFGPSNLALAIAAEEYGGRLAARFVERQTEFGWHRGMLIEDATMQVSFLKDLATLRNPTSRFGFLSYLHDRDRLVDFINYGTSFPTRLEFHDYLEWAAAGFADRVDYGTTIVGVEAVPDDPEVLDVRTEDGGRLRTRNVVLATGLVPHLPEGVSGGRRVWHSRDLVAATAAATEVRRVIVVGAGQSAAEAADHLHRTFPDAEVCAVFARYGYSPADDSSFANRVFDPGAVDDFFQAPSEVKDLILAYHGNTNYSVVDLDLIQALYRRHYHEKVSGRERLRFLNVSRVADVVETDDRVELAVESLVDRSREVISADLVVYATGYRPSDPVALLGGLAPRCRRDRLGRLDIGRDYRVATDGDLRAGIYVQGATEHTHGLSSTLLSNVAVRTGEIAASIVARKTAHRPADLARSATGS</sequence>
<evidence type="ECO:0000256" key="2">
    <source>
        <dbReference type="ARBA" id="ARBA00022630"/>
    </source>
</evidence>
<evidence type="ECO:0000256" key="1">
    <source>
        <dbReference type="ARBA" id="ARBA00001974"/>
    </source>
</evidence>
<proteinExistence type="predicted"/>
<accession>A0ABS6UQX8</accession>
<protein>
    <submittedName>
        <fullName evidence="7">Lysine N(6)-hydroxylase/L-ornithine N(5)-oxygenase family protein</fullName>
    </submittedName>
</protein>
<gene>
    <name evidence="7" type="ORF">I4I81_10415</name>
</gene>